<dbReference type="Pfam" id="PF01841">
    <property type="entry name" value="Transglut_core"/>
    <property type="match status" value="1"/>
</dbReference>
<evidence type="ECO:0000256" key="2">
    <source>
        <dbReference type="SAM" id="Phobius"/>
    </source>
</evidence>
<proteinExistence type="predicted"/>
<feature type="region of interest" description="Disordered" evidence="1">
    <location>
        <begin position="613"/>
        <end position="672"/>
    </location>
</feature>
<dbReference type="EMBL" id="JACHFW010000009">
    <property type="protein sequence ID" value="MBB5265136.1"/>
    <property type="molecule type" value="Genomic_DNA"/>
</dbReference>
<gene>
    <name evidence="4" type="ORF">HNP82_002275</name>
</gene>
<keyword evidence="4" id="KW-0378">Hydrolase</keyword>
<evidence type="ECO:0000259" key="3">
    <source>
        <dbReference type="SMART" id="SM00460"/>
    </source>
</evidence>
<name>A0A7W8M687_9FIRM</name>
<evidence type="ECO:0000313" key="4">
    <source>
        <dbReference type="EMBL" id="MBB5265136.1"/>
    </source>
</evidence>
<reference evidence="4 5" key="1">
    <citation type="submission" date="2020-08" db="EMBL/GenBank/DDBJ databases">
        <title>Genomic Encyclopedia of Type Strains, Phase IV (KMG-IV): sequencing the most valuable type-strain genomes for metagenomic binning, comparative biology and taxonomic classification.</title>
        <authorList>
            <person name="Goeker M."/>
        </authorList>
    </citation>
    <scope>NUCLEOTIDE SEQUENCE [LARGE SCALE GENOMIC DNA]</scope>
    <source>
        <strain evidence="4 5">DSM 106146</strain>
    </source>
</reference>
<dbReference type="InterPro" id="IPR038765">
    <property type="entry name" value="Papain-like_cys_pep_sf"/>
</dbReference>
<feature type="domain" description="Transglutaminase-like" evidence="3">
    <location>
        <begin position="532"/>
        <end position="607"/>
    </location>
</feature>
<dbReference type="InterPro" id="IPR021878">
    <property type="entry name" value="TgpA_N"/>
</dbReference>
<feature type="compositionally biased region" description="Low complexity" evidence="1">
    <location>
        <begin position="614"/>
        <end position="636"/>
    </location>
</feature>
<dbReference type="SMART" id="SM00460">
    <property type="entry name" value="TGc"/>
    <property type="match status" value="1"/>
</dbReference>
<dbReference type="GO" id="GO:0008233">
    <property type="term" value="F:peptidase activity"/>
    <property type="evidence" value="ECO:0007669"/>
    <property type="project" value="UniProtKB-KW"/>
</dbReference>
<dbReference type="Proteomes" id="UP000543642">
    <property type="component" value="Unassembled WGS sequence"/>
</dbReference>
<dbReference type="GO" id="GO:0006508">
    <property type="term" value="P:proteolysis"/>
    <property type="evidence" value="ECO:0007669"/>
    <property type="project" value="UniProtKB-KW"/>
</dbReference>
<dbReference type="InterPro" id="IPR052901">
    <property type="entry name" value="Bact_TGase-like"/>
</dbReference>
<feature type="transmembrane region" description="Helical" evidence="2">
    <location>
        <begin position="689"/>
        <end position="713"/>
    </location>
</feature>
<keyword evidence="2" id="KW-1133">Transmembrane helix</keyword>
<dbReference type="PANTHER" id="PTHR42736:SF1">
    <property type="entry name" value="PROTEIN-GLUTAMINE GAMMA-GLUTAMYLTRANSFERASE"/>
    <property type="match status" value="1"/>
</dbReference>
<keyword evidence="2" id="KW-0812">Transmembrane</keyword>
<dbReference type="AlphaFoldDB" id="A0A7W8M687"/>
<feature type="transmembrane region" description="Helical" evidence="2">
    <location>
        <begin position="239"/>
        <end position="257"/>
    </location>
</feature>
<dbReference type="Gene3D" id="3.10.620.30">
    <property type="match status" value="1"/>
</dbReference>
<feature type="transmembrane region" description="Helical" evidence="2">
    <location>
        <begin position="187"/>
        <end position="206"/>
    </location>
</feature>
<dbReference type="Pfam" id="PF11992">
    <property type="entry name" value="TgpA_N"/>
    <property type="match status" value="1"/>
</dbReference>
<evidence type="ECO:0000313" key="5">
    <source>
        <dbReference type="Proteomes" id="UP000543642"/>
    </source>
</evidence>
<protein>
    <submittedName>
        <fullName evidence="4">Transglutaminase-like putative cysteine protease</fullName>
    </submittedName>
</protein>
<dbReference type="PANTHER" id="PTHR42736">
    <property type="entry name" value="PROTEIN-GLUTAMINE GAMMA-GLUTAMYLTRANSFERASE"/>
    <property type="match status" value="1"/>
</dbReference>
<comment type="caution">
    <text evidence="4">The sequence shown here is derived from an EMBL/GenBank/DDBJ whole genome shotgun (WGS) entry which is preliminary data.</text>
</comment>
<keyword evidence="4" id="KW-0645">Protease</keyword>
<dbReference type="SUPFAM" id="SSF54001">
    <property type="entry name" value="Cysteine proteinases"/>
    <property type="match status" value="1"/>
</dbReference>
<organism evidence="4 5">
    <name type="scientific">Catenibacillus scindens</name>
    <dbReference type="NCBI Taxonomy" id="673271"/>
    <lineage>
        <taxon>Bacteria</taxon>
        <taxon>Bacillati</taxon>
        <taxon>Bacillota</taxon>
        <taxon>Clostridia</taxon>
        <taxon>Lachnospirales</taxon>
        <taxon>Lachnospiraceae</taxon>
        <taxon>Catenibacillus</taxon>
    </lineage>
</organism>
<evidence type="ECO:0000256" key="1">
    <source>
        <dbReference type="SAM" id="MobiDB-lite"/>
    </source>
</evidence>
<accession>A0A7W8M687</accession>
<feature type="compositionally biased region" description="Polar residues" evidence="1">
    <location>
        <begin position="637"/>
        <end position="655"/>
    </location>
</feature>
<keyword evidence="5" id="KW-1185">Reference proteome</keyword>
<feature type="transmembrane region" description="Helical" evidence="2">
    <location>
        <begin position="142"/>
        <end position="161"/>
    </location>
</feature>
<sequence>MKKEDWTGIHFLEKTSYYDGKKQRLETPLWNAFVLLCMVMIQFAAFCVFFRGLGMIFPAVRIFLTMLILCAVFSLLSVRWQFFWGGVIIICAGAGIFAWLRMKTLAVGFNSIYERIALLVDQYYSQGTVDEGVWSGELAFEVYFFIAMLLVIFASICFWGLKSGIFGLFPGTLAIAGAFLVGQVPDLFWTAGFCFFGCILAVGSYTGHRFGKYGTLTALAGHFYIRGDKSASAKIGGKAAIFMILTLAAVVGLSFGITRMTGLPQEQRLMQYQQTLRDWTRENLHWFENWGTDQGTPQGGISGGDLASSGDLYYHGDEQLVVSVDQNPTSNMYIKAYVGDRYLNSRWESETGGEYSQFISENQIDGQEENYLKGLPYTLLENFGTAHITIEKRAVFGSYVFMPYGAAIDSGSGWVNDLYIQGMDNVSDFDYAPMIYPLAGDFEDLQIYAASYIEQYPAIGELESAYQTFVKEHYVQVPQGTKEMLDQFTQGVVPGTTQEKIAYVRQLLGQTCTYSLTPGDLPEGYDYTEYFLMENRRGYCMHFATAATLLLRNMGVPARYVEGYILVPGNFSPDDSGFVATVYDHQAHAWTEVYLDQVGWVPVEVTPTYYNSQELTGESSESNSTETESQSQTQTEDAQNMTEDTQASSDTQAPENETGDNGNNNGNDGAFSENRDNGQGYFGTVLFRFLWFGLAAAGIIILAALLILFRAAAVRKQRIRRMRQKNRSKGVVAIYGNIRRLLKICGFDLAAWEDEEEYYKSVEQAFEFIQTDDLKILSDLANAAAFSRDGVSEEQWRWSWQFYQRISDRLIRRQKWWKRLLIRYIYCC</sequence>
<keyword evidence="2" id="KW-0472">Membrane</keyword>
<dbReference type="InterPro" id="IPR002931">
    <property type="entry name" value="Transglutaminase-like"/>
</dbReference>
<feature type="transmembrane region" description="Helical" evidence="2">
    <location>
        <begin position="56"/>
        <end position="76"/>
    </location>
</feature>
<feature type="transmembrane region" description="Helical" evidence="2">
    <location>
        <begin position="82"/>
        <end position="100"/>
    </location>
</feature>
<feature type="transmembrane region" description="Helical" evidence="2">
    <location>
        <begin position="29"/>
        <end position="49"/>
    </location>
</feature>
<dbReference type="RefSeq" id="WP_183774699.1">
    <property type="nucleotide sequence ID" value="NZ_JACHFW010000009.1"/>
</dbReference>
<feature type="compositionally biased region" description="Low complexity" evidence="1">
    <location>
        <begin position="659"/>
        <end position="669"/>
    </location>
</feature>